<reference evidence="1" key="1">
    <citation type="journal article" date="2021" name="Proc. Natl. Acad. Sci. U.S.A.">
        <title>A Catalog of Tens of Thousands of Viruses from Human Metagenomes Reveals Hidden Associations with Chronic Diseases.</title>
        <authorList>
            <person name="Tisza M.J."/>
            <person name="Buck C.B."/>
        </authorList>
    </citation>
    <scope>NUCLEOTIDE SEQUENCE</scope>
    <source>
        <strain evidence="1">Ct8Lf7</strain>
    </source>
</reference>
<dbReference type="EMBL" id="BK032511">
    <property type="protein sequence ID" value="DAF44741.1"/>
    <property type="molecule type" value="Genomic_DNA"/>
</dbReference>
<protein>
    <submittedName>
        <fullName evidence="1">Uncharacterized protein</fullName>
    </submittedName>
</protein>
<name>A0A8S5S151_9CAUD</name>
<organism evidence="1">
    <name type="scientific">Podoviridae sp. ct8Lf7</name>
    <dbReference type="NCBI Taxonomy" id="2827723"/>
    <lineage>
        <taxon>Viruses</taxon>
        <taxon>Duplodnaviria</taxon>
        <taxon>Heunggongvirae</taxon>
        <taxon>Uroviricota</taxon>
        <taxon>Caudoviricetes</taxon>
    </lineage>
</organism>
<sequence>MLNRYSSSSLGSSQNTVGYFCRIISWKRMGRIKTEHYK</sequence>
<evidence type="ECO:0000313" key="1">
    <source>
        <dbReference type="EMBL" id="DAF44741.1"/>
    </source>
</evidence>
<accession>A0A8S5S151</accession>
<proteinExistence type="predicted"/>